<accession>A0AA37S7R6</accession>
<dbReference type="NCBIfam" id="NF003843">
    <property type="entry name" value="PRK05422.1"/>
    <property type="match status" value="1"/>
</dbReference>
<gene>
    <name evidence="3 4" type="primary">smpB</name>
    <name evidence="4" type="ORF">GCM10007876_01520</name>
</gene>
<proteinExistence type="inferred from homology"/>
<evidence type="ECO:0000256" key="3">
    <source>
        <dbReference type="HAMAP-Rule" id="MF_00023"/>
    </source>
</evidence>
<dbReference type="GO" id="GO:0070930">
    <property type="term" value="P:trans-translation-dependent protein tagging"/>
    <property type="evidence" value="ECO:0007669"/>
    <property type="project" value="TreeGrafter"/>
</dbReference>
<evidence type="ECO:0000313" key="4">
    <source>
        <dbReference type="EMBL" id="GLQ29674.1"/>
    </source>
</evidence>
<dbReference type="EMBL" id="BSNM01000002">
    <property type="protein sequence ID" value="GLQ29674.1"/>
    <property type="molecule type" value="Genomic_DNA"/>
</dbReference>
<dbReference type="HAMAP" id="MF_00023">
    <property type="entry name" value="SmpB"/>
    <property type="match status" value="1"/>
</dbReference>
<dbReference type="AlphaFoldDB" id="A0AA37S7R6"/>
<keyword evidence="5" id="KW-1185">Reference proteome</keyword>
<comment type="subcellular location">
    <subcellularLocation>
        <location evidence="3">Cytoplasm</location>
    </subcellularLocation>
    <text evidence="3">The tmRNA-SmpB complex associates with stalled 70S ribosomes.</text>
</comment>
<dbReference type="Proteomes" id="UP001161389">
    <property type="component" value="Unassembled WGS sequence"/>
</dbReference>
<evidence type="ECO:0000313" key="5">
    <source>
        <dbReference type="Proteomes" id="UP001161389"/>
    </source>
</evidence>
<dbReference type="NCBIfam" id="TIGR00086">
    <property type="entry name" value="smpB"/>
    <property type="match status" value="1"/>
</dbReference>
<protein>
    <recommendedName>
        <fullName evidence="3">SsrA-binding protein</fullName>
    </recommendedName>
    <alternativeName>
        <fullName evidence="3">Small protein B</fullName>
    </alternativeName>
</protein>
<comment type="similarity">
    <text evidence="3">Belongs to the SmpB family.</text>
</comment>
<sequence>MAKKKKLPSGSSTIALNKKARHDYTIDEKFEAGVALLGWEIKSIRAGKVQLVDSFVQIHNGEVWLLGAHITPLTQACTHVVAEPRRERKLLLNKKEIAKLFRHTANEGNTCVCLALYWKGNKVKAEIATVTGKKLHDKRAAEKERDWNKQKERIMKQH</sequence>
<dbReference type="GO" id="GO:0070929">
    <property type="term" value="P:trans-translation"/>
    <property type="evidence" value="ECO:0007669"/>
    <property type="project" value="UniProtKB-UniRule"/>
</dbReference>
<dbReference type="SUPFAM" id="SSF74982">
    <property type="entry name" value="Small protein B (SmpB)"/>
    <property type="match status" value="1"/>
</dbReference>
<comment type="function">
    <text evidence="3">Required for rescue of stalled ribosomes mediated by trans-translation. Binds to transfer-messenger RNA (tmRNA), required for stable association of tmRNA with ribosomes. tmRNA and SmpB together mimic tRNA shape, replacing the anticodon stem-loop with SmpB. tmRNA is encoded by the ssrA gene; the 2 termini fold to resemble tRNA(Ala) and it encodes a 'tag peptide', a short internal open reading frame. During trans-translation Ala-aminoacylated tmRNA acts like a tRNA, entering the A-site of stalled ribosomes, displacing the stalled mRNA. The ribosome then switches to translate the ORF on the tmRNA; the nascent peptide is terminated with the 'tag peptide' encoded by the tmRNA and targeted for degradation. The ribosome is freed to recommence translation, which seems to be the essential function of trans-translation.</text>
</comment>
<dbReference type="InterPro" id="IPR020081">
    <property type="entry name" value="SsrA-bd_prot_CS"/>
</dbReference>
<dbReference type="RefSeq" id="WP_284377596.1">
    <property type="nucleotide sequence ID" value="NZ_BSNM01000002.1"/>
</dbReference>
<organism evidence="4 5">
    <name type="scientific">Litoribrevibacter albus</name>
    <dbReference type="NCBI Taxonomy" id="1473156"/>
    <lineage>
        <taxon>Bacteria</taxon>
        <taxon>Pseudomonadati</taxon>
        <taxon>Pseudomonadota</taxon>
        <taxon>Gammaproteobacteria</taxon>
        <taxon>Oceanospirillales</taxon>
        <taxon>Oceanospirillaceae</taxon>
        <taxon>Litoribrevibacter</taxon>
    </lineage>
</organism>
<evidence type="ECO:0000256" key="1">
    <source>
        <dbReference type="ARBA" id="ARBA00022490"/>
    </source>
</evidence>
<dbReference type="PROSITE" id="PS01317">
    <property type="entry name" value="SSRP"/>
    <property type="match status" value="1"/>
</dbReference>
<dbReference type="PANTHER" id="PTHR30308">
    <property type="entry name" value="TMRNA-BINDING COMPONENT OF TRANS-TRANSLATION TAGGING COMPLEX"/>
    <property type="match status" value="1"/>
</dbReference>
<dbReference type="Pfam" id="PF01668">
    <property type="entry name" value="SmpB"/>
    <property type="match status" value="1"/>
</dbReference>
<keyword evidence="2 3" id="KW-0694">RNA-binding</keyword>
<evidence type="ECO:0000256" key="2">
    <source>
        <dbReference type="ARBA" id="ARBA00022884"/>
    </source>
</evidence>
<dbReference type="CDD" id="cd09294">
    <property type="entry name" value="SmpB"/>
    <property type="match status" value="1"/>
</dbReference>
<keyword evidence="1 3" id="KW-0963">Cytoplasm</keyword>
<dbReference type="InterPro" id="IPR023620">
    <property type="entry name" value="SmpB"/>
</dbReference>
<dbReference type="GO" id="GO:0005829">
    <property type="term" value="C:cytosol"/>
    <property type="evidence" value="ECO:0007669"/>
    <property type="project" value="TreeGrafter"/>
</dbReference>
<dbReference type="GO" id="GO:0003723">
    <property type="term" value="F:RNA binding"/>
    <property type="evidence" value="ECO:0007669"/>
    <property type="project" value="UniProtKB-UniRule"/>
</dbReference>
<comment type="caution">
    <text evidence="4">The sequence shown here is derived from an EMBL/GenBank/DDBJ whole genome shotgun (WGS) entry which is preliminary data.</text>
</comment>
<dbReference type="PANTHER" id="PTHR30308:SF2">
    <property type="entry name" value="SSRA-BINDING PROTEIN"/>
    <property type="match status" value="1"/>
</dbReference>
<reference evidence="4" key="2">
    <citation type="submission" date="2023-01" db="EMBL/GenBank/DDBJ databases">
        <title>Draft genome sequence of Litoribrevibacter albus strain NBRC 110071.</title>
        <authorList>
            <person name="Sun Q."/>
            <person name="Mori K."/>
        </authorList>
    </citation>
    <scope>NUCLEOTIDE SEQUENCE</scope>
    <source>
        <strain evidence="4">NBRC 110071</strain>
    </source>
</reference>
<dbReference type="InterPro" id="IPR000037">
    <property type="entry name" value="SsrA-bd_prot"/>
</dbReference>
<reference evidence="4" key="1">
    <citation type="journal article" date="2014" name="Int. J. Syst. Evol. Microbiol.">
        <title>Complete genome sequence of Corynebacterium casei LMG S-19264T (=DSM 44701T), isolated from a smear-ripened cheese.</title>
        <authorList>
            <consortium name="US DOE Joint Genome Institute (JGI-PGF)"/>
            <person name="Walter F."/>
            <person name="Albersmeier A."/>
            <person name="Kalinowski J."/>
            <person name="Ruckert C."/>
        </authorList>
    </citation>
    <scope>NUCLEOTIDE SEQUENCE</scope>
    <source>
        <strain evidence="4">NBRC 110071</strain>
    </source>
</reference>
<name>A0AA37S7R6_9GAMM</name>
<dbReference type="Gene3D" id="2.40.280.10">
    <property type="match status" value="1"/>
</dbReference>